<reference evidence="8 9" key="1">
    <citation type="submission" date="2021-03" db="EMBL/GenBank/DDBJ databases">
        <title>Sequencing the genomes of 1000 actinobacteria strains.</title>
        <authorList>
            <person name="Klenk H.-P."/>
        </authorList>
    </citation>
    <scope>NUCLEOTIDE SEQUENCE [LARGE SCALE GENOMIC DNA]</scope>
    <source>
        <strain evidence="8 9">DSM 46670</strain>
    </source>
</reference>
<evidence type="ECO:0000259" key="7">
    <source>
        <dbReference type="PROSITE" id="PS50983"/>
    </source>
</evidence>
<evidence type="ECO:0000313" key="9">
    <source>
        <dbReference type="Proteomes" id="UP001519332"/>
    </source>
</evidence>
<proteinExistence type="inferred from homology"/>
<evidence type="ECO:0000256" key="4">
    <source>
        <dbReference type="ARBA" id="ARBA00022729"/>
    </source>
</evidence>
<name>A0ABS4TS54_9PSEU</name>
<feature type="region of interest" description="Disordered" evidence="5">
    <location>
        <begin position="33"/>
        <end position="55"/>
    </location>
</feature>
<keyword evidence="3" id="KW-0813">Transport</keyword>
<accession>A0ABS4TS54</accession>
<comment type="similarity">
    <text evidence="2">Belongs to the bacterial solute-binding protein 8 family.</text>
</comment>
<dbReference type="PANTHER" id="PTHR30532">
    <property type="entry name" value="IRON III DICITRATE-BINDING PERIPLASMIC PROTEIN"/>
    <property type="match status" value="1"/>
</dbReference>
<feature type="compositionally biased region" description="Low complexity" evidence="5">
    <location>
        <begin position="33"/>
        <end position="49"/>
    </location>
</feature>
<gene>
    <name evidence="8" type="ORF">JOF56_007214</name>
</gene>
<evidence type="ECO:0000256" key="2">
    <source>
        <dbReference type="ARBA" id="ARBA00008814"/>
    </source>
</evidence>
<dbReference type="InterPro" id="IPR051313">
    <property type="entry name" value="Bact_iron-sidero_bind"/>
</dbReference>
<protein>
    <submittedName>
        <fullName evidence="8">Iron complex transport system substrate-binding protein</fullName>
    </submittedName>
</protein>
<organism evidence="8 9">
    <name type="scientific">Kibdelosporangium banguiense</name>
    <dbReference type="NCBI Taxonomy" id="1365924"/>
    <lineage>
        <taxon>Bacteria</taxon>
        <taxon>Bacillati</taxon>
        <taxon>Actinomycetota</taxon>
        <taxon>Actinomycetes</taxon>
        <taxon>Pseudonocardiales</taxon>
        <taxon>Pseudonocardiaceae</taxon>
        <taxon>Kibdelosporangium</taxon>
    </lineage>
</organism>
<dbReference type="Gene3D" id="3.40.50.1980">
    <property type="entry name" value="Nitrogenase molybdenum iron protein domain"/>
    <property type="match status" value="2"/>
</dbReference>
<keyword evidence="9" id="KW-1185">Reference proteome</keyword>
<feature type="signal peptide" evidence="6">
    <location>
        <begin position="1"/>
        <end position="35"/>
    </location>
</feature>
<comment type="caution">
    <text evidence="8">The sequence shown here is derived from an EMBL/GenBank/DDBJ whole genome shotgun (WGS) entry which is preliminary data.</text>
</comment>
<evidence type="ECO:0000256" key="1">
    <source>
        <dbReference type="ARBA" id="ARBA00004196"/>
    </source>
</evidence>
<keyword evidence="4 6" id="KW-0732">Signal</keyword>
<dbReference type="RefSeq" id="WP_209643854.1">
    <property type="nucleotide sequence ID" value="NZ_JAGINW010000001.1"/>
</dbReference>
<dbReference type="SUPFAM" id="SSF53807">
    <property type="entry name" value="Helical backbone' metal receptor"/>
    <property type="match status" value="1"/>
</dbReference>
<feature type="domain" description="Fe/B12 periplasmic-binding" evidence="7">
    <location>
        <begin position="67"/>
        <end position="334"/>
    </location>
</feature>
<dbReference type="Proteomes" id="UP001519332">
    <property type="component" value="Unassembled WGS sequence"/>
</dbReference>
<evidence type="ECO:0000256" key="5">
    <source>
        <dbReference type="SAM" id="MobiDB-lite"/>
    </source>
</evidence>
<evidence type="ECO:0000256" key="6">
    <source>
        <dbReference type="SAM" id="SignalP"/>
    </source>
</evidence>
<comment type="subcellular location">
    <subcellularLocation>
        <location evidence="1">Cell envelope</location>
    </subcellularLocation>
</comment>
<dbReference type="PROSITE" id="PS51257">
    <property type="entry name" value="PROKAR_LIPOPROTEIN"/>
    <property type="match status" value="1"/>
</dbReference>
<dbReference type="CDD" id="cd01146">
    <property type="entry name" value="FhuD"/>
    <property type="match status" value="1"/>
</dbReference>
<dbReference type="InterPro" id="IPR002491">
    <property type="entry name" value="ABC_transptr_periplasmic_BD"/>
</dbReference>
<dbReference type="Pfam" id="PF01497">
    <property type="entry name" value="Peripla_BP_2"/>
    <property type="match status" value="1"/>
</dbReference>
<dbReference type="PROSITE" id="PS50983">
    <property type="entry name" value="FE_B12_PBP"/>
    <property type="match status" value="1"/>
</dbReference>
<feature type="chain" id="PRO_5045875221" evidence="6">
    <location>
        <begin position="36"/>
        <end position="334"/>
    </location>
</feature>
<sequence>MFTVLRPSRSPLRTVSALAAAALLLAGCGTTEAPAAAPGSTTASAPTGPVDVKDERGTVHLDKPATAVVSLEWGLTENLLALGVKPVGAADVKGHNTYDKIQQLDPKTPDVGSRSEPGLDAIVALKPDLVVTTTDVPESVLAQLAGQVKVLALRGSDASDPIGYMRRTVTTLAEVTGKQEQGKKLLADFDAKVASAKDTLAKAGKAGTPFTMSDGYLDSGKISVRMYTPGSFLGGISAQLGLTNQWTTGGDKDYGLATTDVEGLTKITDAKTTFLYTAADADGDFTKALADNAVWKQLPFVQSAKVHRIPDGIWMFGGPPSANAFIDALVDALT</sequence>
<evidence type="ECO:0000256" key="3">
    <source>
        <dbReference type="ARBA" id="ARBA00022448"/>
    </source>
</evidence>
<dbReference type="PANTHER" id="PTHR30532:SF1">
    <property type="entry name" value="IRON(3+)-HYDROXAMATE-BINDING PROTEIN FHUD"/>
    <property type="match status" value="1"/>
</dbReference>
<evidence type="ECO:0000313" key="8">
    <source>
        <dbReference type="EMBL" id="MBP2326829.1"/>
    </source>
</evidence>
<dbReference type="EMBL" id="JAGINW010000001">
    <property type="protein sequence ID" value="MBP2326829.1"/>
    <property type="molecule type" value="Genomic_DNA"/>
</dbReference>